<gene>
    <name evidence="3" type="ORF">QYE76_012627</name>
</gene>
<feature type="compositionally biased region" description="Low complexity" evidence="2">
    <location>
        <begin position="124"/>
        <end position="144"/>
    </location>
</feature>
<name>A0AAD8X550_LOLMU</name>
<feature type="coiled-coil region" evidence="1">
    <location>
        <begin position="176"/>
        <end position="245"/>
    </location>
</feature>
<proteinExistence type="predicted"/>
<evidence type="ECO:0000256" key="2">
    <source>
        <dbReference type="SAM" id="MobiDB-lite"/>
    </source>
</evidence>
<keyword evidence="4" id="KW-1185">Reference proteome</keyword>
<dbReference type="AlphaFoldDB" id="A0AAD8X550"/>
<evidence type="ECO:0000256" key="1">
    <source>
        <dbReference type="SAM" id="Coils"/>
    </source>
</evidence>
<organism evidence="3 4">
    <name type="scientific">Lolium multiflorum</name>
    <name type="common">Italian ryegrass</name>
    <name type="synonym">Lolium perenne subsp. multiflorum</name>
    <dbReference type="NCBI Taxonomy" id="4521"/>
    <lineage>
        <taxon>Eukaryota</taxon>
        <taxon>Viridiplantae</taxon>
        <taxon>Streptophyta</taxon>
        <taxon>Embryophyta</taxon>
        <taxon>Tracheophyta</taxon>
        <taxon>Spermatophyta</taxon>
        <taxon>Magnoliopsida</taxon>
        <taxon>Liliopsida</taxon>
        <taxon>Poales</taxon>
        <taxon>Poaceae</taxon>
        <taxon>BOP clade</taxon>
        <taxon>Pooideae</taxon>
        <taxon>Poodae</taxon>
        <taxon>Poeae</taxon>
        <taxon>Poeae Chloroplast Group 2 (Poeae type)</taxon>
        <taxon>Loliodinae</taxon>
        <taxon>Loliinae</taxon>
        <taxon>Lolium</taxon>
    </lineage>
</organism>
<comment type="caution">
    <text evidence="3">The sequence shown here is derived from an EMBL/GenBank/DDBJ whole genome shotgun (WGS) entry which is preliminary data.</text>
</comment>
<feature type="compositionally biased region" description="Low complexity" evidence="2">
    <location>
        <begin position="8"/>
        <end position="24"/>
    </location>
</feature>
<keyword evidence="1" id="KW-0175">Coiled coil</keyword>
<feature type="compositionally biased region" description="Acidic residues" evidence="2">
    <location>
        <begin position="101"/>
        <end position="113"/>
    </location>
</feature>
<feature type="compositionally biased region" description="Pro residues" evidence="2">
    <location>
        <begin position="33"/>
        <end position="45"/>
    </location>
</feature>
<dbReference type="Proteomes" id="UP001231189">
    <property type="component" value="Unassembled WGS sequence"/>
</dbReference>
<accession>A0AAD8X550</accession>
<sequence>MVKKKNPSAAASSTSVGAAAKSSSILPKEVAPNAPPPAPAPPAPPSSAAKPGDWTASAITKRDEKRSRSLGLISSDEGNVIFPAAEETRASPMKRSIGGFADEDDLLDFDDAFIEPPPKRARSDAVSPAAAASEASALKAAPVAQASTASSLSKGKDAPAAAAAPPSDLRGVISSLEAFASQFTSLEADKIRLQEEAKSSSSKLEGAIKKAAVARQEVDSLKEELNKLKERLKEEEARAAEKDELLRQSALALLEAANIPATALDKIPSNSPANGVSTVLTAHQLTRGLLDKGKGALARMHSMIFPKATQEKTLGQLIDAFAVDTKEVIEVFPVPSFVDDSSGVLPESDRIQRMKDRIAQMEKDLRSTYALAAIINKKSETDVERYALTELHKATESLNFIALNRAEESKRVHERVNALIELSSAEEIFWREHSKASAVAQFQDRVQQVHHFFDKFYRAMRVVWETMFPLNAVPPTLLALMSEFGNARKIRDLVRAQVFAGARFTLALVLARYPSAGLLSIANVTGDLEALYPKVLLPANIIVDRLEKDSKVPEEKGTPQG</sequence>
<feature type="region of interest" description="Disordered" evidence="2">
    <location>
        <begin position="1"/>
        <end position="166"/>
    </location>
</feature>
<reference evidence="3" key="1">
    <citation type="submission" date="2023-07" db="EMBL/GenBank/DDBJ databases">
        <title>A chromosome-level genome assembly of Lolium multiflorum.</title>
        <authorList>
            <person name="Chen Y."/>
            <person name="Copetti D."/>
            <person name="Kolliker R."/>
            <person name="Studer B."/>
        </authorList>
    </citation>
    <scope>NUCLEOTIDE SEQUENCE</scope>
    <source>
        <strain evidence="3">02402/16</strain>
        <tissue evidence="3">Leaf</tissue>
    </source>
</reference>
<evidence type="ECO:0000313" key="3">
    <source>
        <dbReference type="EMBL" id="KAK1695930.1"/>
    </source>
</evidence>
<protein>
    <submittedName>
        <fullName evidence="3">Uncharacterized protein</fullName>
    </submittedName>
</protein>
<dbReference type="EMBL" id="JAUUTY010000001">
    <property type="protein sequence ID" value="KAK1695930.1"/>
    <property type="molecule type" value="Genomic_DNA"/>
</dbReference>
<evidence type="ECO:0000313" key="4">
    <source>
        <dbReference type="Proteomes" id="UP001231189"/>
    </source>
</evidence>